<protein>
    <recommendedName>
        <fullName evidence="3">Response regulatory domain-containing protein</fullName>
    </recommendedName>
</protein>
<name>A0AAU9DL04_9FUSO</name>
<dbReference type="InterPro" id="IPR052048">
    <property type="entry name" value="ST_Response_Regulator"/>
</dbReference>
<dbReference type="AlphaFoldDB" id="A0AAU9DL04"/>
<dbReference type="RefSeq" id="WP_307903456.1">
    <property type="nucleotide sequence ID" value="NZ_AP027059.1"/>
</dbReference>
<dbReference type="InterPro" id="IPR018708">
    <property type="entry name" value="DUF2225"/>
</dbReference>
<gene>
    <name evidence="4" type="ORF">HLVA_11610</name>
</gene>
<organism evidence="4 5">
    <name type="scientific">Haliovirga abyssi</name>
    <dbReference type="NCBI Taxonomy" id="2996794"/>
    <lineage>
        <taxon>Bacteria</taxon>
        <taxon>Fusobacteriati</taxon>
        <taxon>Fusobacteriota</taxon>
        <taxon>Fusobacteriia</taxon>
        <taxon>Fusobacteriales</taxon>
        <taxon>Haliovirgaceae</taxon>
        <taxon>Haliovirga</taxon>
    </lineage>
</organism>
<dbReference type="SMART" id="SM00448">
    <property type="entry name" value="REC"/>
    <property type="match status" value="1"/>
</dbReference>
<dbReference type="PANTHER" id="PTHR43228:SF1">
    <property type="entry name" value="TWO-COMPONENT RESPONSE REGULATOR ARR22"/>
    <property type="match status" value="1"/>
</dbReference>
<dbReference type="KEGG" id="haby:HLVA_11610"/>
<dbReference type="InterPro" id="IPR011006">
    <property type="entry name" value="CheY-like_superfamily"/>
</dbReference>
<keyword evidence="1" id="KW-0597">Phosphoprotein</keyword>
<feature type="coiled-coil region" evidence="2">
    <location>
        <begin position="216"/>
        <end position="246"/>
    </location>
</feature>
<feature type="modified residue" description="4-aspartylphosphate" evidence="1">
    <location>
        <position position="350"/>
    </location>
</feature>
<proteinExistence type="predicted"/>
<feature type="domain" description="Response regulatory" evidence="3">
    <location>
        <begin position="301"/>
        <end position="414"/>
    </location>
</feature>
<reference evidence="4 5" key="1">
    <citation type="submission" date="2022-11" db="EMBL/GenBank/DDBJ databases">
        <title>Haliovirga abyssi gen. nov., sp. nov., a mesophilic fermentative bacterium isolated from the Iheya North hydrothermal field and the proposal of Haliovirgaceae fam. nov.</title>
        <authorList>
            <person name="Miyazaki U."/>
            <person name="Tame A."/>
            <person name="Miyazaki J."/>
            <person name="Takai K."/>
            <person name="Sawayama S."/>
            <person name="Kitajima M."/>
            <person name="Okamoto A."/>
            <person name="Nakagawa S."/>
        </authorList>
    </citation>
    <scope>NUCLEOTIDE SEQUENCE [LARGE SCALE GENOMIC DNA]</scope>
    <source>
        <strain evidence="4 5">IC12</strain>
    </source>
</reference>
<dbReference type="GO" id="GO:0000160">
    <property type="term" value="P:phosphorelay signal transduction system"/>
    <property type="evidence" value="ECO:0007669"/>
    <property type="project" value="InterPro"/>
</dbReference>
<dbReference type="PANTHER" id="PTHR43228">
    <property type="entry name" value="TWO-COMPONENT RESPONSE REGULATOR"/>
    <property type="match status" value="1"/>
</dbReference>
<sequence length="414" mass="47510">MDEKIFYEIDLTCPACGHNFKSTKTKTKIKETTPIGTEAYLVAIYQTETMNPMSYEIDVCPHCYYAGFHKDFIDKGNKRRHKLGIDFKEELQKLGKNTDFNVIYKNNELARMTYVLAAYIYSKENPIDYLKLGKCYIRTAWYSKELKEIDFYRTALKKALDTYMNAYNEIDEFSISTVLLYLIAVINMELGDYEGAAPFINKLNGDLKAKKLNAIKDKLEEQTIILRKVLKEIEVERKTMTDEEKKKDKKDRREAVRVKPYKVPFGIELRTPSVSGLGKREEKKTNKLEEDYGVKLTGKPTVLIVDDSKIVRASLKQILMKDCDIVGIATNGSEGVQMYQAFNPDFVTMDIEMPGMNGIEALQKIKKIDKDAKVIMLSSLKDSKKVYEAIKAGAMNYLLKPVNSQKILELIKKS</sequence>
<keyword evidence="5" id="KW-1185">Reference proteome</keyword>
<evidence type="ECO:0000256" key="2">
    <source>
        <dbReference type="SAM" id="Coils"/>
    </source>
</evidence>
<evidence type="ECO:0000259" key="3">
    <source>
        <dbReference type="PROSITE" id="PS50110"/>
    </source>
</evidence>
<dbReference type="Pfam" id="PF09986">
    <property type="entry name" value="DUF2225"/>
    <property type="match status" value="1"/>
</dbReference>
<evidence type="ECO:0000256" key="1">
    <source>
        <dbReference type="PROSITE-ProRule" id="PRU00169"/>
    </source>
</evidence>
<dbReference type="Gene3D" id="3.40.50.2300">
    <property type="match status" value="1"/>
</dbReference>
<dbReference type="SUPFAM" id="SSF52172">
    <property type="entry name" value="CheY-like"/>
    <property type="match status" value="1"/>
</dbReference>
<evidence type="ECO:0000313" key="5">
    <source>
        <dbReference type="Proteomes" id="UP001321582"/>
    </source>
</evidence>
<dbReference type="Proteomes" id="UP001321582">
    <property type="component" value="Chromosome"/>
</dbReference>
<dbReference type="EMBL" id="AP027059">
    <property type="protein sequence ID" value="BDU50592.1"/>
    <property type="molecule type" value="Genomic_DNA"/>
</dbReference>
<evidence type="ECO:0000313" key="4">
    <source>
        <dbReference type="EMBL" id="BDU50592.1"/>
    </source>
</evidence>
<accession>A0AAU9DL04</accession>
<dbReference type="InterPro" id="IPR001789">
    <property type="entry name" value="Sig_transdc_resp-reg_receiver"/>
</dbReference>
<keyword evidence="2" id="KW-0175">Coiled coil</keyword>
<dbReference type="Pfam" id="PF00072">
    <property type="entry name" value="Response_reg"/>
    <property type="match status" value="1"/>
</dbReference>
<dbReference type="PROSITE" id="PS50110">
    <property type="entry name" value="RESPONSE_REGULATORY"/>
    <property type="match status" value="1"/>
</dbReference>